<dbReference type="RefSeq" id="WP_058521119.1">
    <property type="nucleotide sequence ID" value="NZ_CAAAIP010000007.1"/>
</dbReference>
<dbReference type="InterPro" id="IPR027417">
    <property type="entry name" value="P-loop_NTPase"/>
</dbReference>
<comment type="caution">
    <text evidence="1">The sequence shown here is derived from an EMBL/GenBank/DDBJ whole genome shotgun (WGS) entry which is preliminary data.</text>
</comment>
<proteinExistence type="predicted"/>
<dbReference type="SUPFAM" id="SSF52540">
    <property type="entry name" value="P-loop containing nucleoside triphosphate hydrolases"/>
    <property type="match status" value="1"/>
</dbReference>
<evidence type="ECO:0000313" key="1">
    <source>
        <dbReference type="EMBL" id="KTD74144.1"/>
    </source>
</evidence>
<dbReference type="OrthoDB" id="5649340at2"/>
<protein>
    <submittedName>
        <fullName evidence="1">Coiled-coil protein</fullName>
    </submittedName>
</protein>
<name>A0A0W0ZZ58_9GAMM</name>
<gene>
    <name evidence="1" type="ORF">Ltuc_1991</name>
</gene>
<keyword evidence="2" id="KW-1185">Reference proteome</keyword>
<sequence length="1407" mass="160388">MPGLYSKQRINFDSLTDTDLSRYEYHRTFRSAIGLSATSYSQQQATDGIYQWDNIAPEIALVILQDAKKQKINIQDEITQSIGYEKFNQERLKKAIEKLQCNPRYALFVQKLALHITAKKSTELTLGHLASAGIFTLEQFDEVFIQFLYVQKKLTKSFPNFDRITEEDDYYQFIAFMANEPLYESFLRSFTYYLAAEFNKRRIKNSQVEVPKEIDSQSLLNFFHAMGYDLTLQPPKSRPLQTNTLYITLFHDKLHYTVIDLSGSEITATINFSECNFIVDEKTTEEELRSHLPDLLKITSQRGHTGDTALHDTVALRDKGITFLESDVGTSLFLSHLPAVDLVKDEGYKFNLYQWLNQGNLDRLKDFLATGACQRYNQALDTWITQIKEPAEINEKCKKEINAVGELMKSITALIASLDDNPNAKDKALDEKIAQLIIHLKEIKKFYSSTPLLKPGDELPSITGNFENFIKKILFLTSNDKAIQYVPDGQDTDKIWKLNLVNLVNGLVNDRNFVTARDIKVKQGQSLLTDESGIVLPPLLVFREQLKRKLTTYLKNDVHHYHTVRSYQNDSLKMTQAPVVFRGGYLNDSFEETVFFAKKMTRTGEYSADSHLLAGQENNVKKHEIRSGAAATFATTGVGGTRSVTDKFDVALKFGGMKDVKILYIVRGKESFHSQPFAEIVGKSKLGEIAYTHVNPHDYVMTILYNRNNEILDVIPGNLNGEIQGISELTKEVIHAGIEFYNKKNGDNGASTTLVKLPTPPGQEHRTAIHLSGEKPLLDVLHSYKTELTPSVKVTKPYRKKLDSIRITRGTREGHKMLSLETLRSEVEVVMPRRGEELAPPAGSFKLVPGKINKVREAAVEYFNMRHVITLKGFNRWSLRERKLQETYNRILQPNFMEGDIQEQLEHANVAHEEWLTDVLVPKLQTALMLHLSARLITDYQVDTEEVNALAQNLFHEILKSSNHYPQLTINWSKISASLKEEELHQRCVQNAHERMEKIYPSLEKNNHEYQSKFESCLVMAKNKIQKQLINKMMSEFLDNNLGYFAQQYNLEKKTVYSFADNRHLVFLGPAASGKSTISNQYIKREQRKDYVSLATDDYRGIFMPFTEEFEKQETDQVFIRTQDSAYLISELVEERILGQKDKRPNVIIDGVTYKPSQKALVEKNNNSVVVCACLDDMSLAVKRSYDRAKQEESGSADKGRYVNTTSLLHMHKTASINLLISCAPNTTVAFYNTNIPRGATPPLIATVDTHGEKTLTIHHDKGSLACLASFFNKARVNVQAKSNQHLFLDKLKRPEFQIDSLFAVMDYGFKIVLNGENNMPCLTVKKEAGKIIMELLEPEQVKDKIRENTAEKPLLQMLLLYGQHGSLKAVQKECLMHEDIDLMVEQIIDSQASLQRALVGDNRLSI</sequence>
<dbReference type="Proteomes" id="UP000054693">
    <property type="component" value="Unassembled WGS sequence"/>
</dbReference>
<evidence type="ECO:0000313" key="2">
    <source>
        <dbReference type="Proteomes" id="UP000054693"/>
    </source>
</evidence>
<reference evidence="1 2" key="1">
    <citation type="submission" date="2015-11" db="EMBL/GenBank/DDBJ databases">
        <title>Genomic analysis of 38 Legionella species identifies large and diverse effector repertoires.</title>
        <authorList>
            <person name="Burstein D."/>
            <person name="Amaro F."/>
            <person name="Zusman T."/>
            <person name="Lifshitz Z."/>
            <person name="Cohen O."/>
            <person name="Gilbert J.A."/>
            <person name="Pupko T."/>
            <person name="Shuman H.A."/>
            <person name="Segal G."/>
        </authorList>
    </citation>
    <scope>NUCLEOTIDE SEQUENCE [LARGE SCALE GENOMIC DNA]</scope>
    <source>
        <strain evidence="1 2">ATCC 49180</strain>
    </source>
</reference>
<organism evidence="1 2">
    <name type="scientific">Legionella tucsonensis</name>
    <dbReference type="NCBI Taxonomy" id="40335"/>
    <lineage>
        <taxon>Bacteria</taxon>
        <taxon>Pseudomonadati</taxon>
        <taxon>Pseudomonadota</taxon>
        <taxon>Gammaproteobacteria</taxon>
        <taxon>Legionellales</taxon>
        <taxon>Legionellaceae</taxon>
        <taxon>Legionella</taxon>
    </lineage>
</organism>
<dbReference type="PATRIC" id="fig|40335.7.peg.2116"/>
<dbReference type="EMBL" id="LNZA01000001">
    <property type="protein sequence ID" value="KTD74144.1"/>
    <property type="molecule type" value="Genomic_DNA"/>
</dbReference>
<accession>A0A0W0ZZ58</accession>
<dbReference type="Gene3D" id="3.40.50.300">
    <property type="entry name" value="P-loop containing nucleotide triphosphate hydrolases"/>
    <property type="match status" value="1"/>
</dbReference>
<dbReference type="STRING" id="40335.Ltuc_1991"/>